<evidence type="ECO:0000313" key="22">
    <source>
        <dbReference type="Proteomes" id="UP000516314"/>
    </source>
</evidence>
<keyword evidence="8" id="KW-0805">Transcription regulation</keyword>
<evidence type="ECO:0000256" key="15">
    <source>
        <dbReference type="ARBA" id="ARBA00060065"/>
    </source>
</evidence>
<dbReference type="FunFam" id="1.10.10.10:FF:000057">
    <property type="entry name" value="Heat shock transcription factor 1"/>
    <property type="match status" value="1"/>
</dbReference>
<evidence type="ECO:0000256" key="6">
    <source>
        <dbReference type="ARBA" id="ARBA00022801"/>
    </source>
</evidence>
<dbReference type="InterPro" id="IPR004447">
    <property type="entry name" value="Peptidase_S41A"/>
</dbReference>
<dbReference type="SMART" id="SM00415">
    <property type="entry name" value="HSF"/>
    <property type="match status" value="1"/>
</dbReference>
<keyword evidence="7" id="KW-0720">Serine protease</keyword>
<evidence type="ECO:0000256" key="5">
    <source>
        <dbReference type="ARBA" id="ARBA00022670"/>
    </source>
</evidence>
<feature type="compositionally biased region" description="Low complexity" evidence="19">
    <location>
        <begin position="131"/>
        <end position="149"/>
    </location>
</feature>
<dbReference type="GO" id="GO:0043565">
    <property type="term" value="F:sequence-specific DNA binding"/>
    <property type="evidence" value="ECO:0007669"/>
    <property type="project" value="InterPro"/>
</dbReference>
<evidence type="ECO:0000256" key="9">
    <source>
        <dbReference type="ARBA" id="ARBA00023016"/>
    </source>
</evidence>
<dbReference type="InterPro" id="IPR036034">
    <property type="entry name" value="PDZ_sf"/>
</dbReference>
<feature type="compositionally biased region" description="Gly residues" evidence="19">
    <location>
        <begin position="1"/>
        <end position="10"/>
    </location>
</feature>
<evidence type="ECO:0000256" key="13">
    <source>
        <dbReference type="ARBA" id="ARBA00023242"/>
    </source>
</evidence>
<feature type="region of interest" description="Disordered" evidence="19">
    <location>
        <begin position="1"/>
        <end position="24"/>
    </location>
</feature>
<gene>
    <name evidence="21" type="ORF">AT9943_LOCUS15915</name>
</gene>
<keyword evidence="10" id="KW-0793">Thylakoid</keyword>
<evidence type="ECO:0000256" key="16">
    <source>
        <dbReference type="ARBA" id="ARBA00061350"/>
    </source>
</evidence>
<dbReference type="FunFam" id="3.30.750.44:FF:000002">
    <property type="entry name" value="carboxyl-terminal-processing peptidase 2, chloroplastic"/>
    <property type="match status" value="1"/>
</dbReference>
<proteinExistence type="inferred from homology"/>
<dbReference type="SUPFAM" id="SSF50156">
    <property type="entry name" value="PDZ domain-like"/>
    <property type="match status" value="1"/>
</dbReference>
<keyword evidence="13" id="KW-0539">Nucleus</keyword>
<dbReference type="PANTHER" id="PTHR32060">
    <property type="entry name" value="TAIL-SPECIFIC PROTEASE"/>
    <property type="match status" value="1"/>
</dbReference>
<evidence type="ECO:0000256" key="12">
    <source>
        <dbReference type="ARBA" id="ARBA00023163"/>
    </source>
</evidence>
<evidence type="ECO:0000256" key="2">
    <source>
        <dbReference type="ARBA" id="ARBA00004456"/>
    </source>
</evidence>
<dbReference type="FunFam" id="3.30.750.44:FF:000010">
    <property type="entry name" value="Carboxyl-terminal-processing peptidase 1 chloroplastic"/>
    <property type="match status" value="1"/>
</dbReference>
<keyword evidence="12" id="KW-0804">Transcription</keyword>
<dbReference type="Pfam" id="PF00447">
    <property type="entry name" value="HSF_DNA-bind"/>
    <property type="match status" value="1"/>
</dbReference>
<dbReference type="PROSITE" id="PS00434">
    <property type="entry name" value="HSF_DOMAIN"/>
    <property type="match status" value="1"/>
</dbReference>
<dbReference type="InterPro" id="IPR005151">
    <property type="entry name" value="Tail-specific_protease"/>
</dbReference>
<dbReference type="EC" id="3.4.21.102" evidence="17"/>
<keyword evidence="5" id="KW-0645">Protease</keyword>
<keyword evidence="6" id="KW-0378">Hydrolase</keyword>
<dbReference type="Proteomes" id="UP000516314">
    <property type="component" value="Chromosome 4"/>
</dbReference>
<evidence type="ECO:0000256" key="18">
    <source>
        <dbReference type="SAM" id="Coils"/>
    </source>
</evidence>
<evidence type="ECO:0000256" key="19">
    <source>
        <dbReference type="SAM" id="MobiDB-lite"/>
    </source>
</evidence>
<dbReference type="SMART" id="SM00245">
    <property type="entry name" value="TSPc"/>
    <property type="match status" value="1"/>
</dbReference>
<feature type="compositionally biased region" description="Polar residues" evidence="19">
    <location>
        <begin position="257"/>
        <end position="266"/>
    </location>
</feature>
<dbReference type="InterPro" id="IPR041489">
    <property type="entry name" value="PDZ_6"/>
</dbReference>
<evidence type="ECO:0000256" key="3">
    <source>
        <dbReference type="ARBA" id="ARBA00009179"/>
    </source>
</evidence>
<comment type="similarity">
    <text evidence="3">Belongs to the peptidase S41A family.</text>
</comment>
<feature type="coiled-coil region" evidence="18">
    <location>
        <begin position="163"/>
        <end position="190"/>
    </location>
</feature>
<comment type="catalytic activity">
    <reaction evidence="14">
        <text>The enzyme shows specific recognition of a C-terminal tripeptide, Xaa-Yaa-Zaa, in which Xaa is preferably Ala or Leu, Yaa is preferably Ala or Tyr, and Zaa is preferably Ala, but then cleaves at a variable distance from the C-terminus. A typical cleavage is -Ala-Ala-|-Arg-Ala-Ala-Lys-Glu-Asn-Tyr-Ala-Leu-Ala-Ala.</text>
        <dbReference type="EC" id="3.4.21.102"/>
    </reaction>
</comment>
<evidence type="ECO:0000259" key="20">
    <source>
        <dbReference type="PROSITE" id="PS50106"/>
    </source>
</evidence>
<dbReference type="FunFam" id="3.90.226.10:FF:000043">
    <property type="entry name" value="carboxyl-terminal-processing peptidase 2, chloroplastic"/>
    <property type="match status" value="1"/>
</dbReference>
<feature type="region of interest" description="Disordered" evidence="19">
    <location>
        <begin position="125"/>
        <end position="149"/>
    </location>
</feature>
<dbReference type="GO" id="GO:0006508">
    <property type="term" value="P:proteolysis"/>
    <property type="evidence" value="ECO:0007669"/>
    <property type="project" value="UniProtKB-KW"/>
</dbReference>
<evidence type="ECO:0000256" key="8">
    <source>
        <dbReference type="ARBA" id="ARBA00023015"/>
    </source>
</evidence>
<comment type="similarity">
    <text evidence="16">Belongs to the HSF family. Class A subfamily.</text>
</comment>
<feature type="domain" description="PDZ" evidence="20">
    <location>
        <begin position="614"/>
        <end position="687"/>
    </location>
</feature>
<dbReference type="Pfam" id="PF17820">
    <property type="entry name" value="PDZ_6"/>
    <property type="match status" value="1"/>
</dbReference>
<feature type="region of interest" description="Disordered" evidence="19">
    <location>
        <begin position="240"/>
        <end position="272"/>
    </location>
</feature>
<evidence type="ECO:0000256" key="4">
    <source>
        <dbReference type="ARBA" id="ARBA00022553"/>
    </source>
</evidence>
<dbReference type="GO" id="GO:0003700">
    <property type="term" value="F:DNA-binding transcription factor activity"/>
    <property type="evidence" value="ECO:0007669"/>
    <property type="project" value="InterPro"/>
</dbReference>
<reference evidence="21 22" key="1">
    <citation type="submission" date="2020-09" db="EMBL/GenBank/DDBJ databases">
        <authorList>
            <person name="Ashkenazy H."/>
        </authorList>
    </citation>
    <scope>NUCLEOTIDE SEQUENCE [LARGE SCALE GENOMIC DNA]</scope>
    <source>
        <strain evidence="22">cv. Cdm-0</strain>
    </source>
</reference>
<dbReference type="AlphaFoldDB" id="A0A7G2EZ35"/>
<dbReference type="GO" id="GO:0009543">
    <property type="term" value="C:chloroplast thylakoid lumen"/>
    <property type="evidence" value="ECO:0007669"/>
    <property type="project" value="UniProtKB-SubCell"/>
</dbReference>
<dbReference type="Pfam" id="PF03572">
    <property type="entry name" value="Peptidase_S41"/>
    <property type="match status" value="1"/>
</dbReference>
<evidence type="ECO:0000313" key="21">
    <source>
        <dbReference type="EMBL" id="CAD5328258.1"/>
    </source>
</evidence>
<name>A0A7G2EZ35_ARATH</name>
<dbReference type="Gene3D" id="2.30.42.10">
    <property type="match status" value="1"/>
</dbReference>
<dbReference type="InterPro" id="IPR036388">
    <property type="entry name" value="WH-like_DNA-bd_sf"/>
</dbReference>
<keyword evidence="9" id="KW-0346">Stress response</keyword>
<dbReference type="SMART" id="SM00228">
    <property type="entry name" value="PDZ"/>
    <property type="match status" value="1"/>
</dbReference>
<dbReference type="Gene3D" id="3.90.226.10">
    <property type="entry name" value="2-enoyl-CoA Hydratase, Chain A, domain 1"/>
    <property type="match status" value="1"/>
</dbReference>
<accession>A0A7G2EZ35</accession>
<evidence type="ECO:0000256" key="10">
    <source>
        <dbReference type="ARBA" id="ARBA00023078"/>
    </source>
</evidence>
<dbReference type="NCBIfam" id="TIGR00225">
    <property type="entry name" value="prc"/>
    <property type="match status" value="1"/>
</dbReference>
<dbReference type="SUPFAM" id="SSF52096">
    <property type="entry name" value="ClpP/crotonase"/>
    <property type="match status" value="1"/>
</dbReference>
<keyword evidence="4" id="KW-0597">Phosphoprotein</keyword>
<dbReference type="Gene3D" id="3.30.750.44">
    <property type="match status" value="1"/>
</dbReference>
<comment type="function">
    <text evidence="15">Protease involved in the C-terminal processing of the chloroplastic D1 protein of photosystem II. This proteolytic processing is necessary to allow the light-driven assembly of the tetranuclear manganese cluster, which is responsible for photosynthetic water oxidation.</text>
</comment>
<dbReference type="EMBL" id="LR881469">
    <property type="protein sequence ID" value="CAD5328258.1"/>
    <property type="molecule type" value="Genomic_DNA"/>
</dbReference>
<evidence type="ECO:0000256" key="17">
    <source>
        <dbReference type="ARBA" id="ARBA00066637"/>
    </source>
</evidence>
<dbReference type="GO" id="GO:0004252">
    <property type="term" value="F:serine-type endopeptidase activity"/>
    <property type="evidence" value="ECO:0007669"/>
    <property type="project" value="UniProtKB-EC"/>
</dbReference>
<keyword evidence="18" id="KW-0175">Coiled coil</keyword>
<dbReference type="CDD" id="cd07560">
    <property type="entry name" value="Peptidase_S41_CPP"/>
    <property type="match status" value="1"/>
</dbReference>
<keyword evidence="11" id="KW-0238">DNA-binding</keyword>
<dbReference type="Gene3D" id="1.10.10.10">
    <property type="entry name" value="Winged helix-like DNA-binding domain superfamily/Winged helix DNA-binding domain"/>
    <property type="match status" value="1"/>
</dbReference>
<dbReference type="InterPro" id="IPR000232">
    <property type="entry name" value="HSF_DNA-bd"/>
</dbReference>
<dbReference type="PRINTS" id="PR00056">
    <property type="entry name" value="HSFDOMAIN"/>
</dbReference>
<evidence type="ECO:0000256" key="11">
    <source>
        <dbReference type="ARBA" id="ARBA00023125"/>
    </source>
</evidence>
<evidence type="ECO:0000256" key="1">
    <source>
        <dbReference type="ARBA" id="ARBA00004123"/>
    </source>
</evidence>
<dbReference type="InterPro" id="IPR036390">
    <property type="entry name" value="WH_DNA-bd_sf"/>
</dbReference>
<evidence type="ECO:0000256" key="7">
    <source>
        <dbReference type="ARBA" id="ARBA00022825"/>
    </source>
</evidence>
<organism evidence="21 22">
    <name type="scientific">Arabidopsis thaliana</name>
    <name type="common">Mouse-ear cress</name>
    <dbReference type="NCBI Taxonomy" id="3702"/>
    <lineage>
        <taxon>Eukaryota</taxon>
        <taxon>Viridiplantae</taxon>
        <taxon>Streptophyta</taxon>
        <taxon>Embryophyta</taxon>
        <taxon>Tracheophyta</taxon>
        <taxon>Spermatophyta</taxon>
        <taxon>Magnoliopsida</taxon>
        <taxon>eudicotyledons</taxon>
        <taxon>Gunneridae</taxon>
        <taxon>Pentapetalae</taxon>
        <taxon>rosids</taxon>
        <taxon>malvids</taxon>
        <taxon>Brassicales</taxon>
        <taxon>Brassicaceae</taxon>
        <taxon>Camelineae</taxon>
        <taxon>Arabidopsis</taxon>
    </lineage>
</organism>
<dbReference type="CDD" id="cd06782">
    <property type="entry name" value="cpPDZ_CPP-like"/>
    <property type="match status" value="1"/>
</dbReference>
<dbReference type="InterPro" id="IPR029045">
    <property type="entry name" value="ClpP/crotonase-like_dom_sf"/>
</dbReference>
<comment type="subcellular location">
    <subcellularLocation>
        <location evidence="1">Nucleus</location>
    </subcellularLocation>
    <subcellularLocation>
        <location evidence="2">Plastid</location>
        <location evidence="2">Chloroplast thylakoid lumen</location>
    </subcellularLocation>
</comment>
<dbReference type="InterPro" id="IPR001478">
    <property type="entry name" value="PDZ"/>
</dbReference>
<dbReference type="SUPFAM" id="SSF46785">
    <property type="entry name" value="Winged helix' DNA-binding domain"/>
    <property type="match status" value="1"/>
</dbReference>
<protein>
    <recommendedName>
        <fullName evidence="17">C-terminal processing peptidase</fullName>
        <ecNumber evidence="17">3.4.21.102</ecNumber>
    </recommendedName>
</protein>
<dbReference type="GO" id="GO:0005634">
    <property type="term" value="C:nucleus"/>
    <property type="evidence" value="ECO:0007669"/>
    <property type="project" value="UniProtKB-SubCell"/>
</dbReference>
<dbReference type="PROSITE" id="PS50106">
    <property type="entry name" value="PDZ"/>
    <property type="match status" value="1"/>
</dbReference>
<sequence length="926" mass="101784">MDGVTGGGTNIGEAVTAPPPRNPHPATLLNANSLPPPFLSKTYDMVEDPATDAIVSWSPTNNSFIVWDTPEFSRDLLPKYFKHNNFSSFVRQLNTYGFRKVDPDRWEFANEGFLRGQKHLLKKISRRKSVQGHGSSSSNPQSQQLSQGQGSMAALSSCVEVGKFGLEEEVEQLKRDKNVLMQELVKLRQQQQTTDNKLQVMVKHLQVMEQRQQQIMSFLAKAVQNPTFLSQFIQKQTDSNMHVTEANKKRRLREDSTAATESNSHSHSLDASDGQIVKYQPLRNDSMMWNMMKTDDKYPFLDGFSSPNQVSGVTLQEVLPTTSGQSQAYASVPSGQPLSYLPSTSTSLPDTIMPETSQIPQLTRESINDFPTENYMDTEKNVPEAFISPSPFLDGGSVPIQLEGIPEDPEIDELMSNFEFLEEYMPESPSFFDKKNRVGIFPGKLFSMEVLASSSLSPISFTKPNKINPNFSIQVKLWVKQPPKISKASKFSYARSRSNISRSNAANPGVVQNLSVALVRIVSVLLVSSISVVTTDSPPSWGLTEENLLFLEAWRTIDRAYIDKTFNGQSWFRYRETALRNEPMNTREETYMAIKKMVATLDDPFTRFLEPGKFKSLRSGTQGAVTGVGLSIGYPTASDGPPAGLVVISAAPGGPANRAGILPGDVIQGIDNTTTETLTIYDAAQMLHAVELAIRSGPETRLLTLTRERVSVNPVKSRLCELPGSGSNSPKIGYIKLTTFNQNASSAVREAIETLRGNNVNAFVLDLRDNSGGSFPEGIEIAKFWLDKGVIVYICDSRGVRDIYDTDGSNAIATSEPLAVLVNKGTASASEILAGALKDNKRALVYGEPTYGKGKIQSVFELSDGSGLAVTVARYETPAHTDIDKVGVTPDHPLPKSFPKDEEAFCGCLKDPTAACYLNQGLLFSR</sequence>
<evidence type="ECO:0000256" key="14">
    <source>
        <dbReference type="ARBA" id="ARBA00051784"/>
    </source>
</evidence>
<dbReference type="PANTHER" id="PTHR32060:SF7">
    <property type="entry name" value="CARBOXYL-TERMINAL-PROCESSING PEPTIDASE 2, CHLOROPLASTIC"/>
    <property type="match status" value="1"/>
</dbReference>